<evidence type="ECO:0000256" key="1">
    <source>
        <dbReference type="SAM" id="MobiDB-lite"/>
    </source>
</evidence>
<proteinExistence type="predicted"/>
<sequence>MRHCREEEEAVEDDTDGEEEEMDDAEREEIRAFRKAHAAEMRRTARKRMTSLADDCEYARKHKHASLIPPPLEMLDHPDLFERAWGWDMILPRDHTAPWSQFKEYLLAYYDHNVKEANAVGGADDEGNGLASLARSCIEMETHLLFLWNKYVTIWPTDDHEIRQVSEEVTKRAHEMVSARKAEFPAAAIALKCITEEAELICGWLIAEGSSPIYYIRIGNEIRQCALSLMVCKEPEYVLAMAAMMVYALSLPK</sequence>
<dbReference type="EMBL" id="OZ075124">
    <property type="protein sequence ID" value="CAL4927935.1"/>
    <property type="molecule type" value="Genomic_DNA"/>
</dbReference>
<reference evidence="2" key="1">
    <citation type="submission" date="2024-10" db="EMBL/GenBank/DDBJ databases">
        <authorList>
            <person name="Ryan C."/>
        </authorList>
    </citation>
    <scope>NUCLEOTIDE SEQUENCE [LARGE SCALE GENOMIC DNA]</scope>
</reference>
<feature type="region of interest" description="Disordered" evidence="1">
    <location>
        <begin position="1"/>
        <end position="27"/>
    </location>
</feature>
<protein>
    <submittedName>
        <fullName evidence="2">Uncharacterized protein</fullName>
    </submittedName>
</protein>
<dbReference type="Proteomes" id="UP001497457">
    <property type="component" value="Chromosome 14rd"/>
</dbReference>
<keyword evidence="3" id="KW-1185">Reference proteome</keyword>
<accession>A0ABC8XJ58</accession>
<gene>
    <name evidence="2" type="ORF">URODEC1_LOCUS24878</name>
</gene>
<feature type="compositionally biased region" description="Acidic residues" evidence="1">
    <location>
        <begin position="7"/>
        <end position="27"/>
    </location>
</feature>
<dbReference type="AlphaFoldDB" id="A0ABC8XJ58"/>
<organism evidence="2 3">
    <name type="scientific">Urochloa decumbens</name>
    <dbReference type="NCBI Taxonomy" id="240449"/>
    <lineage>
        <taxon>Eukaryota</taxon>
        <taxon>Viridiplantae</taxon>
        <taxon>Streptophyta</taxon>
        <taxon>Embryophyta</taxon>
        <taxon>Tracheophyta</taxon>
        <taxon>Spermatophyta</taxon>
        <taxon>Magnoliopsida</taxon>
        <taxon>Liliopsida</taxon>
        <taxon>Poales</taxon>
        <taxon>Poaceae</taxon>
        <taxon>PACMAD clade</taxon>
        <taxon>Panicoideae</taxon>
        <taxon>Panicodae</taxon>
        <taxon>Paniceae</taxon>
        <taxon>Melinidinae</taxon>
        <taxon>Urochloa</taxon>
    </lineage>
</organism>
<evidence type="ECO:0000313" key="3">
    <source>
        <dbReference type="Proteomes" id="UP001497457"/>
    </source>
</evidence>
<evidence type="ECO:0000313" key="2">
    <source>
        <dbReference type="EMBL" id="CAL4927935.1"/>
    </source>
</evidence>
<name>A0ABC8XJ58_9POAL</name>